<feature type="domain" description="Probable transposase IS891/IS1136/IS1341" evidence="8">
    <location>
        <begin position="171"/>
        <end position="277"/>
    </location>
</feature>
<reference evidence="11 12" key="1">
    <citation type="submission" date="2019-03" db="EMBL/GenBank/DDBJ databases">
        <title>Sequencing the genomes of 1000 actinobacteria strains.</title>
        <authorList>
            <person name="Klenk H.-P."/>
        </authorList>
    </citation>
    <scope>NUCLEOTIDE SEQUENCE [LARGE SCALE GENOMIC DNA]</scope>
    <source>
        <strain evidence="11 12">DSM 43805</strain>
    </source>
</reference>
<dbReference type="InterPro" id="IPR023214">
    <property type="entry name" value="HAD_sf"/>
</dbReference>
<dbReference type="Pfam" id="PF07282">
    <property type="entry name" value="Cas12f1-like_TNB"/>
    <property type="match status" value="1"/>
</dbReference>
<evidence type="ECO:0000256" key="1">
    <source>
        <dbReference type="ARBA" id="ARBA00008761"/>
    </source>
</evidence>
<gene>
    <name evidence="11" type="ORF">C8E87_6675</name>
</gene>
<protein>
    <submittedName>
        <fullName evidence="11">IS605 OrfB family transposase</fullName>
    </submittedName>
</protein>
<comment type="similarity">
    <text evidence="1">In the C-terminal section; belongs to the transposase 35 family.</text>
</comment>
<proteinExistence type="inferred from homology"/>
<evidence type="ECO:0000259" key="10">
    <source>
        <dbReference type="Pfam" id="PF12323"/>
    </source>
</evidence>
<dbReference type="PRINTS" id="PR00413">
    <property type="entry name" value="HADHALOGNASE"/>
</dbReference>
<dbReference type="InterPro" id="IPR021027">
    <property type="entry name" value="Transposase_put_HTH"/>
</dbReference>
<keyword evidence="3" id="KW-0479">Metal-binding</keyword>
<dbReference type="GO" id="GO:0003677">
    <property type="term" value="F:DNA binding"/>
    <property type="evidence" value="ECO:0007669"/>
    <property type="project" value="UniProtKB-KW"/>
</dbReference>
<evidence type="ECO:0000256" key="5">
    <source>
        <dbReference type="ARBA" id="ARBA00023125"/>
    </source>
</evidence>
<dbReference type="NCBIfam" id="TIGR01766">
    <property type="entry name" value="IS200/IS605 family accessory protein TnpB-like domain"/>
    <property type="match status" value="1"/>
</dbReference>
<dbReference type="InterPro" id="IPR036412">
    <property type="entry name" value="HAD-like_sf"/>
</dbReference>
<dbReference type="Gene3D" id="1.10.150.240">
    <property type="entry name" value="Putative phosphatase, domain 2"/>
    <property type="match status" value="1"/>
</dbReference>
<feature type="domain" description="Cas12f1-like TNB" evidence="9">
    <location>
        <begin position="289"/>
        <end position="355"/>
    </location>
</feature>
<accession>A0A4R6J727</accession>
<dbReference type="GO" id="GO:0046872">
    <property type="term" value="F:metal ion binding"/>
    <property type="evidence" value="ECO:0007669"/>
    <property type="project" value="UniProtKB-KW"/>
</dbReference>
<dbReference type="InterPro" id="IPR006439">
    <property type="entry name" value="HAD-SF_hydro_IA"/>
</dbReference>
<keyword evidence="4" id="KW-0862">Zinc</keyword>
<keyword evidence="6" id="KW-0233">DNA recombination</keyword>
<dbReference type="Pfam" id="PF12323">
    <property type="entry name" value="HTH_OrfB_IS605"/>
    <property type="match status" value="1"/>
</dbReference>
<evidence type="ECO:0000256" key="3">
    <source>
        <dbReference type="ARBA" id="ARBA00022723"/>
    </source>
</evidence>
<dbReference type="InterPro" id="IPR001959">
    <property type="entry name" value="Transposase"/>
</dbReference>
<evidence type="ECO:0000259" key="8">
    <source>
        <dbReference type="Pfam" id="PF01385"/>
    </source>
</evidence>
<evidence type="ECO:0000256" key="7">
    <source>
        <dbReference type="SAM" id="MobiDB-lite"/>
    </source>
</evidence>
<dbReference type="PANTHER" id="PTHR43481:SF4">
    <property type="entry name" value="GLYCEROL-1-PHOSPHATE PHOSPHOHYDROLASE 1-RELATED"/>
    <property type="match status" value="1"/>
</dbReference>
<evidence type="ECO:0000256" key="2">
    <source>
        <dbReference type="ARBA" id="ARBA00022578"/>
    </source>
</evidence>
<dbReference type="AlphaFoldDB" id="A0A4R6J727"/>
<dbReference type="InterPro" id="IPR051806">
    <property type="entry name" value="HAD-like_SPP"/>
</dbReference>
<comment type="caution">
    <text evidence="11">The sequence shown here is derived from an EMBL/GenBank/DDBJ whole genome shotgun (WGS) entry which is preliminary data.</text>
</comment>
<evidence type="ECO:0000256" key="4">
    <source>
        <dbReference type="ARBA" id="ARBA00022833"/>
    </source>
</evidence>
<dbReference type="SUPFAM" id="SSF56784">
    <property type="entry name" value="HAD-like"/>
    <property type="match status" value="1"/>
</dbReference>
<dbReference type="EMBL" id="SNWR01000002">
    <property type="protein sequence ID" value="TDO31262.1"/>
    <property type="molecule type" value="Genomic_DNA"/>
</dbReference>
<dbReference type="GO" id="GO:0032196">
    <property type="term" value="P:transposition"/>
    <property type="evidence" value="ECO:0007669"/>
    <property type="project" value="UniProtKB-KW"/>
</dbReference>
<name>A0A4R6J727_9ACTN</name>
<dbReference type="PANTHER" id="PTHR43481">
    <property type="entry name" value="FRUCTOSE-1-PHOSPHATE PHOSPHATASE"/>
    <property type="match status" value="1"/>
</dbReference>
<keyword evidence="2" id="KW-0815">Transposition</keyword>
<dbReference type="GO" id="GO:0050308">
    <property type="term" value="F:sugar-phosphatase activity"/>
    <property type="evidence" value="ECO:0007669"/>
    <property type="project" value="TreeGrafter"/>
</dbReference>
<dbReference type="CDD" id="cd07505">
    <property type="entry name" value="HAD_BPGM-like"/>
    <property type="match status" value="1"/>
</dbReference>
<evidence type="ECO:0000259" key="9">
    <source>
        <dbReference type="Pfam" id="PF07282"/>
    </source>
</evidence>
<evidence type="ECO:0000256" key="6">
    <source>
        <dbReference type="ARBA" id="ARBA00023172"/>
    </source>
</evidence>
<dbReference type="Proteomes" id="UP000294901">
    <property type="component" value="Unassembled WGS sequence"/>
</dbReference>
<dbReference type="SFLD" id="SFLDS00003">
    <property type="entry name" value="Haloacid_Dehalogenase"/>
    <property type="match status" value="1"/>
</dbReference>
<dbReference type="Gene3D" id="3.40.50.1000">
    <property type="entry name" value="HAD superfamily/HAD-like"/>
    <property type="match status" value="1"/>
</dbReference>
<dbReference type="Pfam" id="PF01385">
    <property type="entry name" value="OrfB_IS605"/>
    <property type="match status" value="1"/>
</dbReference>
<evidence type="ECO:0000313" key="11">
    <source>
        <dbReference type="EMBL" id="TDO31262.1"/>
    </source>
</evidence>
<evidence type="ECO:0000313" key="12">
    <source>
        <dbReference type="Proteomes" id="UP000294901"/>
    </source>
</evidence>
<feature type="domain" description="Transposase putative helix-turn-helix" evidence="10">
    <location>
        <begin position="1"/>
        <end position="44"/>
    </location>
</feature>
<dbReference type="InterPro" id="IPR023198">
    <property type="entry name" value="PGP-like_dom2"/>
</dbReference>
<keyword evidence="5" id="KW-0238">DNA-binding</keyword>
<dbReference type="Pfam" id="PF00702">
    <property type="entry name" value="Hydrolase"/>
    <property type="match status" value="1"/>
</dbReference>
<keyword evidence="12" id="KW-1185">Reference proteome</keyword>
<dbReference type="InterPro" id="IPR010095">
    <property type="entry name" value="Cas12f1-like_TNB"/>
</dbReference>
<organism evidence="11 12">
    <name type="scientific">Paractinoplanes brasiliensis</name>
    <dbReference type="NCBI Taxonomy" id="52695"/>
    <lineage>
        <taxon>Bacteria</taxon>
        <taxon>Bacillati</taxon>
        <taxon>Actinomycetota</taxon>
        <taxon>Actinomycetes</taxon>
        <taxon>Micromonosporales</taxon>
        <taxon>Micromonosporaceae</taxon>
        <taxon>Paractinoplanes</taxon>
    </lineage>
</organism>
<dbReference type="NCBIfam" id="NF040570">
    <property type="entry name" value="guided_TnpB"/>
    <property type="match status" value="1"/>
</dbReference>
<dbReference type="GO" id="GO:0006310">
    <property type="term" value="P:DNA recombination"/>
    <property type="evidence" value="ECO:0007669"/>
    <property type="project" value="UniProtKB-KW"/>
</dbReference>
<dbReference type="NCBIfam" id="TIGR01509">
    <property type="entry name" value="HAD-SF-IA-v3"/>
    <property type="match status" value="1"/>
</dbReference>
<sequence>MKRAFKFRFYPSPEQASELVRTFGCVRLVYNKALAARTEAWTLRQERVNYNATSALLTAWKKTGDLAFLNEVSSVPLQQALRHLQVAFTNFWAKRVKYPTFKSKKRSRQSAEYTTSAFRWRDGRLTLAKMPAPLDIMWSRPLPEGASPSTVTVSQDAAGRWFVSLLCDDRIEQTPADGAVGVDAGLDSLLTLSTGEKVVNPRHERADRKRLARAQRAMARKEKGSKNRAKARLKVARVHARITDRRRDYLHKLTTRLVRENQTIVIEDLTVRNMVKNHSLARSISDAAWRQFRTLLEYKTDWHGRNLVVVDRWFPSSKLCSTCGALAQRMPLNVRSWTCPCGTVHDRDVNAARNILAEGLSVTACGGGVRPQRESSRAGQPTVKQETPGRPRELPVLQAGRMSSERRYAPGTPPPGENGPGRSSRSWRLILNARQPAAVLFDMDGTLVDSEKVWDIALHELAGRAGGTLSPAARQAMIGGSMSVSMQILRDDLGQPERPEAPDVEWLTNRVLELFSEGLVWRPGALDLLHGVRFAGLPTALVTSTGRELVEAALDTLGRDNFDVVVCGDEVVMPKPDPEPYRTAATLLGVPISECVAIEDSPTGVASALASGATVLAVPAELELPPTDGVHLRTSLVGVDPDYLAALLVNRGLLPTDH</sequence>
<dbReference type="SFLD" id="SFLDG01129">
    <property type="entry name" value="C1.5:_HAD__Beta-PGM__Phosphata"/>
    <property type="match status" value="1"/>
</dbReference>
<feature type="region of interest" description="Disordered" evidence="7">
    <location>
        <begin position="366"/>
        <end position="424"/>
    </location>
</feature>